<gene>
    <name evidence="5" type="ORF">HMPREF9470_02257</name>
</gene>
<dbReference type="Gene3D" id="3.40.50.300">
    <property type="entry name" value="P-loop containing nucleotide triphosphate hydrolases"/>
    <property type="match status" value="1"/>
</dbReference>
<dbReference type="PROSITE" id="PS00211">
    <property type="entry name" value="ABC_TRANSPORTER_1"/>
    <property type="match status" value="1"/>
</dbReference>
<dbReference type="PROSITE" id="PS50893">
    <property type="entry name" value="ABC_TRANSPORTER_2"/>
    <property type="match status" value="1"/>
</dbReference>
<dbReference type="GO" id="GO:0098796">
    <property type="term" value="C:membrane protein complex"/>
    <property type="evidence" value="ECO:0007669"/>
    <property type="project" value="UniProtKB-ARBA"/>
</dbReference>
<dbReference type="InterPro" id="IPR003593">
    <property type="entry name" value="AAA+_ATPase"/>
</dbReference>
<dbReference type="GO" id="GO:0022857">
    <property type="term" value="F:transmembrane transporter activity"/>
    <property type="evidence" value="ECO:0007669"/>
    <property type="project" value="TreeGrafter"/>
</dbReference>
<dbReference type="InterPro" id="IPR017911">
    <property type="entry name" value="MacB-like_ATP-bd"/>
</dbReference>
<evidence type="ECO:0000256" key="3">
    <source>
        <dbReference type="ARBA" id="ARBA00022840"/>
    </source>
</evidence>
<evidence type="ECO:0000313" key="5">
    <source>
        <dbReference type="EMBL" id="KMW20242.1"/>
    </source>
</evidence>
<name>A0A0J9C501_9FIRM</name>
<evidence type="ECO:0000259" key="4">
    <source>
        <dbReference type="PROSITE" id="PS50893"/>
    </source>
</evidence>
<dbReference type="GO" id="GO:0005524">
    <property type="term" value="F:ATP binding"/>
    <property type="evidence" value="ECO:0007669"/>
    <property type="project" value="UniProtKB-KW"/>
</dbReference>
<dbReference type="EMBL" id="ADLK01000019">
    <property type="protein sequence ID" value="KMW20242.1"/>
    <property type="molecule type" value="Genomic_DNA"/>
</dbReference>
<dbReference type="InterPro" id="IPR003439">
    <property type="entry name" value="ABC_transporter-like_ATP-bd"/>
</dbReference>
<organism evidence="5 6">
    <name type="scientific">[Clostridium] citroniae WAL-19142</name>
    <dbReference type="NCBI Taxonomy" id="742734"/>
    <lineage>
        <taxon>Bacteria</taxon>
        <taxon>Bacillati</taxon>
        <taxon>Bacillota</taxon>
        <taxon>Clostridia</taxon>
        <taxon>Lachnospirales</taxon>
        <taxon>Lachnospiraceae</taxon>
        <taxon>Enterocloster</taxon>
    </lineage>
</organism>
<dbReference type="Proteomes" id="UP000037392">
    <property type="component" value="Unassembled WGS sequence"/>
</dbReference>
<dbReference type="InterPro" id="IPR027417">
    <property type="entry name" value="P-loop_NTPase"/>
</dbReference>
<comment type="caution">
    <text evidence="5">The sequence shown here is derived from an EMBL/GenBank/DDBJ whole genome shotgun (WGS) entry which is preliminary data.</text>
</comment>
<dbReference type="GeneID" id="93161801"/>
<evidence type="ECO:0000313" key="6">
    <source>
        <dbReference type="Proteomes" id="UP000037392"/>
    </source>
</evidence>
<keyword evidence="1" id="KW-0813">Transport</keyword>
<protein>
    <recommendedName>
        <fullName evidence="4">ABC transporter domain-containing protein</fullName>
    </recommendedName>
</protein>
<dbReference type="GO" id="GO:0005886">
    <property type="term" value="C:plasma membrane"/>
    <property type="evidence" value="ECO:0007669"/>
    <property type="project" value="TreeGrafter"/>
</dbReference>
<evidence type="ECO:0000256" key="1">
    <source>
        <dbReference type="ARBA" id="ARBA00022448"/>
    </source>
</evidence>
<dbReference type="PANTHER" id="PTHR24220:SF86">
    <property type="entry name" value="ABC TRANSPORTER ABCH.1"/>
    <property type="match status" value="1"/>
</dbReference>
<keyword evidence="2" id="KW-0547">Nucleotide-binding</keyword>
<dbReference type="SMART" id="SM00382">
    <property type="entry name" value="AAA"/>
    <property type="match status" value="1"/>
</dbReference>
<keyword evidence="3" id="KW-0067">ATP-binding</keyword>
<accession>A0A0J9C501</accession>
<dbReference type="InterPro" id="IPR015854">
    <property type="entry name" value="ABC_transpr_LolD-like"/>
</dbReference>
<proteinExistence type="predicted"/>
<dbReference type="GO" id="GO:0016887">
    <property type="term" value="F:ATP hydrolysis activity"/>
    <property type="evidence" value="ECO:0007669"/>
    <property type="project" value="InterPro"/>
</dbReference>
<dbReference type="Pfam" id="PF00005">
    <property type="entry name" value="ABC_tran"/>
    <property type="match status" value="1"/>
</dbReference>
<reference evidence="5 6" key="1">
    <citation type="submission" date="2011-04" db="EMBL/GenBank/DDBJ databases">
        <title>The Genome Sequence of Clostridium citroniae WAL-19142.</title>
        <authorList>
            <consortium name="The Broad Institute Genome Sequencing Platform"/>
            <person name="Earl A."/>
            <person name="Ward D."/>
            <person name="Feldgarden M."/>
            <person name="Gevers D."/>
            <person name="Warren Y.A."/>
            <person name="Tyrrell K.L."/>
            <person name="Citron D.M."/>
            <person name="Goldstein E.J."/>
            <person name="Daigneault M."/>
            <person name="Allen-Vercoe E."/>
            <person name="Young S.K."/>
            <person name="Zeng Q."/>
            <person name="Gargeya S."/>
            <person name="Fitzgerald M."/>
            <person name="Haas B."/>
            <person name="Abouelleil A."/>
            <person name="Alvarado L."/>
            <person name="Arachchi H.M."/>
            <person name="Berlin A."/>
            <person name="Brown A."/>
            <person name="Chapman S.B."/>
            <person name="Chen Z."/>
            <person name="Dunbar C."/>
            <person name="Freedman E."/>
            <person name="Gearin G."/>
            <person name="Gellesch M."/>
            <person name="Goldberg J."/>
            <person name="Griggs A."/>
            <person name="Gujja S."/>
            <person name="Heilman E.R."/>
            <person name="Heiman D."/>
            <person name="Howarth C."/>
            <person name="Larson L."/>
            <person name="Lui A."/>
            <person name="MacDonald P.J."/>
            <person name="Mehta T."/>
            <person name="Montmayeur A."/>
            <person name="Murphy C."/>
            <person name="Neiman D."/>
            <person name="Pearson M."/>
            <person name="Priest M."/>
            <person name="Roberts A."/>
            <person name="Saif S."/>
            <person name="Shea T."/>
            <person name="Shenoy N."/>
            <person name="Sisk P."/>
            <person name="Stolte C."/>
            <person name="Sykes S."/>
            <person name="White J."/>
            <person name="Yandava C."/>
            <person name="Wortman J."/>
            <person name="Nusbaum C."/>
            <person name="Birren B."/>
        </authorList>
    </citation>
    <scope>NUCLEOTIDE SEQUENCE [LARGE SCALE GENOMIC DNA]</scope>
    <source>
        <strain evidence="5 6">WAL-19142</strain>
    </source>
</reference>
<dbReference type="AlphaFoldDB" id="A0A0J9C501"/>
<feature type="domain" description="ABC transporter" evidence="4">
    <location>
        <begin position="56"/>
        <end position="294"/>
    </location>
</feature>
<dbReference type="CDD" id="cd03255">
    <property type="entry name" value="ABC_MJ0796_LolCDE_FtsE"/>
    <property type="match status" value="1"/>
</dbReference>
<dbReference type="FunFam" id="3.40.50.300:FF:000032">
    <property type="entry name" value="Export ABC transporter ATP-binding protein"/>
    <property type="match status" value="1"/>
</dbReference>
<dbReference type="RefSeq" id="WP_007860758.1">
    <property type="nucleotide sequence ID" value="NZ_KQ235877.1"/>
</dbReference>
<dbReference type="PANTHER" id="PTHR24220">
    <property type="entry name" value="IMPORT ATP-BINDING PROTEIN"/>
    <property type="match status" value="1"/>
</dbReference>
<sequence length="300" mass="33160">MKIDKIKQGFQKGFTQGYTYKKITFRLAPHIHPAWLRRLLLPLHAPHQEAGDGPLLKLENLVKIYDTGAIKVLGLKKINLTIDRGEFVAIMGHSGSGKSTLMNILGCLDRPTLGHYYLDGVDVAEMTPDELSDIRNRKIGFVFQSFNLISRTSALKNVELPMTYARVPKAKRLQRAGMLLERVGLGTRQDHMPNELSGGQRQRVAIARALANEPPLILADEPTGNLDTASSIEIMELFSQLHQEGATVVVVTHEEDIAAFADRVIRFSDGQIQSDTLNVHGDDFHGTRACGSGKEAEDAD</sequence>
<dbReference type="SUPFAM" id="SSF52540">
    <property type="entry name" value="P-loop containing nucleoside triphosphate hydrolases"/>
    <property type="match status" value="1"/>
</dbReference>
<dbReference type="InterPro" id="IPR017871">
    <property type="entry name" value="ABC_transporter-like_CS"/>
</dbReference>
<dbReference type="PATRIC" id="fig|742734.4.peg.2430"/>
<evidence type="ECO:0000256" key="2">
    <source>
        <dbReference type="ARBA" id="ARBA00022741"/>
    </source>
</evidence>